<protein>
    <recommendedName>
        <fullName evidence="3">Reverse transcriptase domain-containing protein</fullName>
    </recommendedName>
</protein>
<dbReference type="GO" id="GO:0019825">
    <property type="term" value="F:oxygen binding"/>
    <property type="evidence" value="ECO:0007669"/>
    <property type="project" value="InterPro"/>
</dbReference>
<dbReference type="AlphaFoldDB" id="A0A0D6L8B5"/>
<dbReference type="GO" id="GO:0020037">
    <property type="term" value="F:heme binding"/>
    <property type="evidence" value="ECO:0007669"/>
    <property type="project" value="InterPro"/>
</dbReference>
<reference evidence="1 2" key="1">
    <citation type="submission" date="2013-05" db="EMBL/GenBank/DDBJ databases">
        <title>Draft genome of the parasitic nematode Anyclostoma ceylanicum.</title>
        <authorList>
            <person name="Mitreva M."/>
        </authorList>
    </citation>
    <scope>NUCLEOTIDE SEQUENCE [LARGE SCALE GENOMIC DNA]</scope>
</reference>
<gene>
    <name evidence="1" type="ORF">ANCCEY_12848</name>
</gene>
<name>A0A0D6L8B5_9BILA</name>
<dbReference type="EMBL" id="KE125513">
    <property type="protein sequence ID" value="EPB68060.1"/>
    <property type="molecule type" value="Genomic_DNA"/>
</dbReference>
<proteinExistence type="predicted"/>
<sequence length="199" mass="23039">MATTVSASVKHYDYEAKLNRMQRRALRFTWHRLQTRNGGKRVENVFEEVFDRLVRALPCVRDMFTTRMFLCAMARNETASLRDHAKNLTAPGLGRIRLEHLKNLLPVPISTSEVYKLLMRVILDRVERTLGEGQLWKQTGATLEAVTRKMECDNMRERVDVQRLLDLHFADDIVFIAQPISQAERMLADFDNACGKMSL</sequence>
<evidence type="ECO:0008006" key="3">
    <source>
        <dbReference type="Google" id="ProtNLM"/>
    </source>
</evidence>
<dbReference type="Gene3D" id="1.10.490.10">
    <property type="entry name" value="Globins"/>
    <property type="match status" value="1"/>
</dbReference>
<accession>A0A0D6L8B5</accession>
<organism evidence="1 2">
    <name type="scientific">Ancylostoma ceylanicum</name>
    <dbReference type="NCBI Taxonomy" id="53326"/>
    <lineage>
        <taxon>Eukaryota</taxon>
        <taxon>Metazoa</taxon>
        <taxon>Ecdysozoa</taxon>
        <taxon>Nematoda</taxon>
        <taxon>Chromadorea</taxon>
        <taxon>Rhabditida</taxon>
        <taxon>Rhabditina</taxon>
        <taxon>Rhabditomorpha</taxon>
        <taxon>Strongyloidea</taxon>
        <taxon>Ancylostomatidae</taxon>
        <taxon>Ancylostomatinae</taxon>
        <taxon>Ancylostoma</taxon>
    </lineage>
</organism>
<keyword evidence="2" id="KW-1185">Reference proteome</keyword>
<dbReference type="Proteomes" id="UP000054495">
    <property type="component" value="Unassembled WGS sequence"/>
</dbReference>
<dbReference type="InterPro" id="IPR012292">
    <property type="entry name" value="Globin/Proto"/>
</dbReference>
<evidence type="ECO:0000313" key="1">
    <source>
        <dbReference type="EMBL" id="EPB68060.1"/>
    </source>
</evidence>
<evidence type="ECO:0000313" key="2">
    <source>
        <dbReference type="Proteomes" id="UP000054495"/>
    </source>
</evidence>